<evidence type="ECO:0000256" key="2">
    <source>
        <dbReference type="ARBA" id="ARBA00012438"/>
    </source>
</evidence>
<evidence type="ECO:0000259" key="11">
    <source>
        <dbReference type="PROSITE" id="PS50109"/>
    </source>
</evidence>
<dbReference type="CDD" id="cd00082">
    <property type="entry name" value="HisKA"/>
    <property type="match status" value="1"/>
</dbReference>
<dbReference type="InterPro" id="IPR036097">
    <property type="entry name" value="HisK_dim/P_sf"/>
</dbReference>
<keyword evidence="10" id="KW-0812">Transmembrane</keyword>
<evidence type="ECO:0000256" key="9">
    <source>
        <dbReference type="SAM" id="Coils"/>
    </source>
</evidence>
<dbReference type="Gene3D" id="1.10.287.130">
    <property type="match status" value="1"/>
</dbReference>
<feature type="transmembrane region" description="Helical" evidence="10">
    <location>
        <begin position="12"/>
        <end position="32"/>
    </location>
</feature>
<evidence type="ECO:0000256" key="6">
    <source>
        <dbReference type="ARBA" id="ARBA00022777"/>
    </source>
</evidence>
<dbReference type="SUPFAM" id="SSF55874">
    <property type="entry name" value="ATPase domain of HSP90 chaperone/DNA topoisomerase II/histidine kinase"/>
    <property type="match status" value="1"/>
</dbReference>
<dbReference type="InterPro" id="IPR005467">
    <property type="entry name" value="His_kinase_dom"/>
</dbReference>
<dbReference type="PROSITE" id="PS50109">
    <property type="entry name" value="HIS_KIN"/>
    <property type="match status" value="1"/>
</dbReference>
<dbReference type="InterPro" id="IPR036890">
    <property type="entry name" value="HATPase_C_sf"/>
</dbReference>
<dbReference type="PANTHER" id="PTHR43065:SF10">
    <property type="entry name" value="PEROXIDE STRESS-ACTIVATED HISTIDINE KINASE MAK3"/>
    <property type="match status" value="1"/>
</dbReference>
<evidence type="ECO:0000256" key="8">
    <source>
        <dbReference type="ARBA" id="ARBA00023012"/>
    </source>
</evidence>
<dbReference type="Gene3D" id="3.30.565.10">
    <property type="entry name" value="Histidine kinase-like ATPase, C-terminal domain"/>
    <property type="match status" value="1"/>
</dbReference>
<dbReference type="SMART" id="SM00387">
    <property type="entry name" value="HATPase_c"/>
    <property type="match status" value="1"/>
</dbReference>
<gene>
    <name evidence="12" type="ORF">NJU99_00130</name>
</gene>
<dbReference type="RefSeq" id="WP_254576712.1">
    <property type="nucleotide sequence ID" value="NZ_CP100595.1"/>
</dbReference>
<evidence type="ECO:0000256" key="7">
    <source>
        <dbReference type="ARBA" id="ARBA00022840"/>
    </source>
</evidence>
<keyword evidence="9" id="KW-0175">Coiled coil</keyword>
<evidence type="ECO:0000256" key="5">
    <source>
        <dbReference type="ARBA" id="ARBA00022741"/>
    </source>
</evidence>
<name>A0ABY5E752_9BACT</name>
<protein>
    <recommendedName>
        <fullName evidence="2">histidine kinase</fullName>
        <ecNumber evidence="2">2.7.13.3</ecNumber>
    </recommendedName>
</protein>
<dbReference type="Proteomes" id="UP001060012">
    <property type="component" value="Chromosome"/>
</dbReference>
<keyword evidence="5" id="KW-0547">Nucleotide-binding</keyword>
<sequence>MIYKNTYKKRIILFIILAILSFFISVFLIININKNISKHKHIEENIVLSQKIKYYDEVLTMSSRMALYQDTLYWNNRYYKYVQKLDEVINQIKQNMPIVRQELKKVDKANMKLVELEEKALEYAMNKKYELAKGFLFSKEYEESKSIYQKALDKALLLLEIEVKELEEKFQRDILLSSFVTLFFIALILIFSYYIFKYLINYNKTLEKEVKEQVKKANKKDLLLIEQSKLASMGEMLESIAHQWRQPLSSISTSVSGIRLKKSFNELDDEVLEYSLSSIARATNHLSTTIDVFRQFYKDDSLKEFSLKQMLLKVQALLSSKFKHKDILFLDESIDYKVIGRENELVQVIINIISNAIDELEQLEKTKLIKIQTLQKNEFISLEIIDNAGGIDDAILDKVFDYKFSTKKDKNGTGIGLYMSKLIMEKAKGFISVRNMKFEYENELQVGACFKLDIKK</sequence>
<dbReference type="Pfam" id="PF00512">
    <property type="entry name" value="HisKA"/>
    <property type="match status" value="1"/>
</dbReference>
<keyword evidence="10" id="KW-1133">Transmembrane helix</keyword>
<keyword evidence="8" id="KW-0902">Two-component regulatory system</keyword>
<evidence type="ECO:0000256" key="4">
    <source>
        <dbReference type="ARBA" id="ARBA00022679"/>
    </source>
</evidence>
<dbReference type="EMBL" id="CP100595">
    <property type="protein sequence ID" value="UTJ06533.1"/>
    <property type="molecule type" value="Genomic_DNA"/>
</dbReference>
<dbReference type="InterPro" id="IPR003661">
    <property type="entry name" value="HisK_dim/P_dom"/>
</dbReference>
<evidence type="ECO:0000256" key="3">
    <source>
        <dbReference type="ARBA" id="ARBA00022553"/>
    </source>
</evidence>
<evidence type="ECO:0000313" key="12">
    <source>
        <dbReference type="EMBL" id="UTJ06533.1"/>
    </source>
</evidence>
<feature type="coiled-coil region" evidence="9">
    <location>
        <begin position="346"/>
        <end position="377"/>
    </location>
</feature>
<dbReference type="GO" id="GO:0016301">
    <property type="term" value="F:kinase activity"/>
    <property type="evidence" value="ECO:0007669"/>
    <property type="project" value="UniProtKB-KW"/>
</dbReference>
<accession>A0ABY5E752</accession>
<comment type="catalytic activity">
    <reaction evidence="1">
        <text>ATP + protein L-histidine = ADP + protein N-phospho-L-histidine.</text>
        <dbReference type="EC" id="2.7.13.3"/>
    </reaction>
</comment>
<reference evidence="12" key="1">
    <citation type="submission" date="2022-07" db="EMBL/GenBank/DDBJ databases">
        <title>Arcobacter roscoffensis sp. nov., a marine bacterium isolated from coastal seawater collected from Roscoff, France.</title>
        <authorList>
            <person name="Pascual J."/>
            <person name="Lepeaux C."/>
            <person name="Methner A."/>
            <person name="Overmann J."/>
        </authorList>
    </citation>
    <scope>NUCLEOTIDE SEQUENCE</scope>
    <source>
        <strain evidence="12">ARW1-2F2</strain>
    </source>
</reference>
<feature type="transmembrane region" description="Helical" evidence="10">
    <location>
        <begin position="174"/>
        <end position="196"/>
    </location>
</feature>
<proteinExistence type="predicted"/>
<keyword evidence="3" id="KW-0597">Phosphoprotein</keyword>
<evidence type="ECO:0000256" key="1">
    <source>
        <dbReference type="ARBA" id="ARBA00000085"/>
    </source>
</evidence>
<dbReference type="SMART" id="SM00388">
    <property type="entry name" value="HisKA"/>
    <property type="match status" value="1"/>
</dbReference>
<feature type="domain" description="Histidine kinase" evidence="11">
    <location>
        <begin position="239"/>
        <end position="456"/>
    </location>
</feature>
<dbReference type="InterPro" id="IPR003594">
    <property type="entry name" value="HATPase_dom"/>
</dbReference>
<feature type="coiled-coil region" evidence="9">
    <location>
        <begin position="99"/>
        <end position="169"/>
    </location>
</feature>
<dbReference type="SUPFAM" id="SSF47384">
    <property type="entry name" value="Homodimeric domain of signal transducing histidine kinase"/>
    <property type="match status" value="1"/>
</dbReference>
<keyword evidence="6 12" id="KW-0418">Kinase</keyword>
<keyword evidence="7" id="KW-0067">ATP-binding</keyword>
<dbReference type="EC" id="2.7.13.3" evidence="2"/>
<keyword evidence="10" id="KW-0472">Membrane</keyword>
<evidence type="ECO:0000313" key="13">
    <source>
        <dbReference type="Proteomes" id="UP001060012"/>
    </source>
</evidence>
<keyword evidence="13" id="KW-1185">Reference proteome</keyword>
<evidence type="ECO:0000256" key="10">
    <source>
        <dbReference type="SAM" id="Phobius"/>
    </source>
</evidence>
<dbReference type="PANTHER" id="PTHR43065">
    <property type="entry name" value="SENSOR HISTIDINE KINASE"/>
    <property type="match status" value="1"/>
</dbReference>
<dbReference type="Pfam" id="PF02518">
    <property type="entry name" value="HATPase_c"/>
    <property type="match status" value="1"/>
</dbReference>
<keyword evidence="4" id="KW-0808">Transferase</keyword>
<organism evidence="12 13">
    <name type="scientific">Arcobacter roscoffensis</name>
    <dbReference type="NCBI Taxonomy" id="2961520"/>
    <lineage>
        <taxon>Bacteria</taxon>
        <taxon>Pseudomonadati</taxon>
        <taxon>Campylobacterota</taxon>
        <taxon>Epsilonproteobacteria</taxon>
        <taxon>Campylobacterales</taxon>
        <taxon>Arcobacteraceae</taxon>
        <taxon>Arcobacter</taxon>
    </lineage>
</organism>